<gene>
    <name evidence="7" type="primary">gsiB_2</name>
    <name evidence="6" type="synonym">gsiB_3</name>
    <name evidence="6" type="ORF">TL5118_02051</name>
    <name evidence="7" type="ORF">TL5120_00835</name>
</gene>
<dbReference type="Proteomes" id="UP000051086">
    <property type="component" value="Unassembled WGS sequence"/>
</dbReference>
<feature type="domain" description="Solute-binding protein family 5" evidence="5">
    <location>
        <begin position="71"/>
        <end position="398"/>
    </location>
</feature>
<dbReference type="EMBL" id="CYSC01000016">
    <property type="protein sequence ID" value="CUH71055.1"/>
    <property type="molecule type" value="Genomic_DNA"/>
</dbReference>
<proteinExistence type="inferred from homology"/>
<dbReference type="OrthoDB" id="9803988at2"/>
<name>A0A0N7LX67_9RHOB</name>
<comment type="subcellular location">
    <subcellularLocation>
        <location evidence="1">Periplasm</location>
    </subcellularLocation>
</comment>
<dbReference type="Pfam" id="PF00496">
    <property type="entry name" value="SBP_bac_5"/>
    <property type="match status" value="1"/>
</dbReference>
<feature type="signal peptide" evidence="4">
    <location>
        <begin position="1"/>
        <end position="25"/>
    </location>
</feature>
<dbReference type="GO" id="GO:1904680">
    <property type="term" value="F:peptide transmembrane transporter activity"/>
    <property type="evidence" value="ECO:0007669"/>
    <property type="project" value="TreeGrafter"/>
</dbReference>
<dbReference type="InterPro" id="IPR039424">
    <property type="entry name" value="SBP_5"/>
</dbReference>
<reference evidence="7 9" key="2">
    <citation type="submission" date="2015-09" db="EMBL/GenBank/DDBJ databases">
        <authorList>
            <consortium name="Swine Surveillance"/>
        </authorList>
    </citation>
    <scope>NUCLEOTIDE SEQUENCE [LARGE SCALE GENOMIC DNA]</scope>
    <source>
        <strain evidence="7 9">5120</strain>
    </source>
</reference>
<keyword evidence="3 4" id="KW-0732">Signal</keyword>
<dbReference type="PANTHER" id="PTHR30290:SF38">
    <property type="entry name" value="D,D-DIPEPTIDE-BINDING PERIPLASMIC PROTEIN DDPA-RELATED"/>
    <property type="match status" value="1"/>
</dbReference>
<dbReference type="RefSeq" id="WP_058242376.1">
    <property type="nucleotide sequence ID" value="NZ_CYSB01000028.1"/>
</dbReference>
<keyword evidence="8" id="KW-1185">Reference proteome</keyword>
<organism evidence="7 9">
    <name type="scientific">Thalassovita autumnalis</name>
    <dbReference type="NCBI Taxonomy" id="2072972"/>
    <lineage>
        <taxon>Bacteria</taxon>
        <taxon>Pseudomonadati</taxon>
        <taxon>Pseudomonadota</taxon>
        <taxon>Alphaproteobacteria</taxon>
        <taxon>Rhodobacterales</taxon>
        <taxon>Roseobacteraceae</taxon>
        <taxon>Thalassovita</taxon>
    </lineage>
</organism>
<sequence length="493" mass="53199">MTTKTFKLGLLSAAALAASAGLAMAKSDIVVAMQLEPPHLDPTSAAAGAIDSVLYSNVFEGLTRFGSDGSVNPGLAKSWEISEDGKTYTFMLHEGVTFHDGSAMDAEDVKFSLDRARAEDSANAQKALFEGIENVEVVDPLTVKVTLAAPNGSFLFNMAWGDAVIVAPESIENIKTNPVGTGAFKFTNWVQGDKIDLEKNGAYWGTPAKLDKVSFKFISDPTAAFAAVMAEDVNAFVGFPAPENLPQFEADPRFQVLVGSTEGETILSTNNKMPPFDNVKVRKALAHAIDRQAIIDGAMFGYGTPIGTHFAPHNPDYVDLTGNSAYDPAMAKELLAEAGYADGFKTTLKLPPPSYARRGGEIIAAQLRAVGIEAEISNLEWAQWLEQVFRGKDYGLTIVSHTEPFDIGIYARPDYYFQYDNPSFQQLIADLGVEADPAKRSALLATAQETISGDYVNGYLFQLAYPTVANAKVKGLWKDAPTQATDLTGVYWE</sequence>
<evidence type="ECO:0000313" key="6">
    <source>
        <dbReference type="EMBL" id="CUH67116.1"/>
    </source>
</evidence>
<dbReference type="PANTHER" id="PTHR30290">
    <property type="entry name" value="PERIPLASMIC BINDING COMPONENT OF ABC TRANSPORTER"/>
    <property type="match status" value="1"/>
</dbReference>
<comment type="similarity">
    <text evidence="2">Belongs to the bacterial solute-binding protein 5 family.</text>
</comment>
<evidence type="ECO:0000256" key="3">
    <source>
        <dbReference type="ARBA" id="ARBA00022729"/>
    </source>
</evidence>
<evidence type="ECO:0000256" key="1">
    <source>
        <dbReference type="ARBA" id="ARBA00004418"/>
    </source>
</evidence>
<dbReference type="CDD" id="cd08494">
    <property type="entry name" value="PBP2_NikA_DppA_OppA_like_6"/>
    <property type="match status" value="1"/>
</dbReference>
<dbReference type="Proteomes" id="UP000051887">
    <property type="component" value="Unassembled WGS sequence"/>
</dbReference>
<dbReference type="InterPro" id="IPR030678">
    <property type="entry name" value="Peptide/Ni-bd"/>
</dbReference>
<accession>A0A0N7LX67</accession>
<dbReference type="Gene3D" id="3.10.105.10">
    <property type="entry name" value="Dipeptide-binding Protein, Domain 3"/>
    <property type="match status" value="1"/>
</dbReference>
<dbReference type="Gene3D" id="3.40.190.10">
    <property type="entry name" value="Periplasmic binding protein-like II"/>
    <property type="match status" value="1"/>
</dbReference>
<dbReference type="SUPFAM" id="SSF53850">
    <property type="entry name" value="Periplasmic binding protein-like II"/>
    <property type="match status" value="1"/>
</dbReference>
<dbReference type="GO" id="GO:0015833">
    <property type="term" value="P:peptide transport"/>
    <property type="evidence" value="ECO:0007669"/>
    <property type="project" value="TreeGrafter"/>
</dbReference>
<protein>
    <submittedName>
        <fullName evidence="7">Glutathione-binding protein GsiB</fullName>
    </submittedName>
</protein>
<dbReference type="PIRSF" id="PIRSF002741">
    <property type="entry name" value="MppA"/>
    <property type="match status" value="1"/>
</dbReference>
<dbReference type="AlphaFoldDB" id="A0A0N7LX67"/>
<dbReference type="GO" id="GO:0043190">
    <property type="term" value="C:ATP-binding cassette (ABC) transporter complex"/>
    <property type="evidence" value="ECO:0007669"/>
    <property type="project" value="InterPro"/>
</dbReference>
<evidence type="ECO:0000256" key="4">
    <source>
        <dbReference type="SAM" id="SignalP"/>
    </source>
</evidence>
<dbReference type="InterPro" id="IPR000914">
    <property type="entry name" value="SBP_5_dom"/>
</dbReference>
<evidence type="ECO:0000313" key="8">
    <source>
        <dbReference type="Proteomes" id="UP000051086"/>
    </source>
</evidence>
<dbReference type="EMBL" id="CYSB01000028">
    <property type="protein sequence ID" value="CUH67116.1"/>
    <property type="molecule type" value="Genomic_DNA"/>
</dbReference>
<evidence type="ECO:0000259" key="5">
    <source>
        <dbReference type="Pfam" id="PF00496"/>
    </source>
</evidence>
<feature type="chain" id="PRO_5009790944" evidence="4">
    <location>
        <begin position="26"/>
        <end position="493"/>
    </location>
</feature>
<evidence type="ECO:0000313" key="7">
    <source>
        <dbReference type="EMBL" id="CUH71055.1"/>
    </source>
</evidence>
<dbReference type="GO" id="GO:0030288">
    <property type="term" value="C:outer membrane-bounded periplasmic space"/>
    <property type="evidence" value="ECO:0007669"/>
    <property type="project" value="UniProtKB-ARBA"/>
</dbReference>
<evidence type="ECO:0000313" key="9">
    <source>
        <dbReference type="Proteomes" id="UP000051887"/>
    </source>
</evidence>
<evidence type="ECO:0000256" key="2">
    <source>
        <dbReference type="ARBA" id="ARBA00005695"/>
    </source>
</evidence>
<dbReference type="Gene3D" id="3.90.76.10">
    <property type="entry name" value="Dipeptide-binding Protein, Domain 1"/>
    <property type="match status" value="1"/>
</dbReference>
<reference evidence="6 8" key="1">
    <citation type="submission" date="2015-09" db="EMBL/GenBank/DDBJ databases">
        <authorList>
            <person name="Rodrigo-Torres L."/>
            <person name="Arahal D.R."/>
        </authorList>
    </citation>
    <scope>NUCLEOTIDE SEQUENCE [LARGE SCALE GENOMIC DNA]</scope>
    <source>
        <strain evidence="6 8">CECT 5118</strain>
    </source>
</reference>